<proteinExistence type="predicted"/>
<sequence>MLITLLFQSRGKPFQEAKKCWYVISRIPHRPVGKFIQGNNCGFIIRVTLAEVVNIGNQVIEIMTTIFNINLKSRIDNLLISFAIFIAILSKKKIKKVLIVLNFFNF</sequence>
<accession>A0ABM7N2C0</accession>
<keyword evidence="2" id="KW-1185">Reference proteome</keyword>
<evidence type="ECO:0000313" key="1">
    <source>
        <dbReference type="EMBL" id="BCQ35586.1"/>
    </source>
</evidence>
<dbReference type="EMBL" id="AP024329">
    <property type="protein sequence ID" value="BCQ35586.1"/>
    <property type="molecule type" value="Genomic_DNA"/>
</dbReference>
<name>A0ABM7N2C0_ERWRD</name>
<protein>
    <submittedName>
        <fullName evidence="1">Uncharacterized protein</fullName>
    </submittedName>
</protein>
<evidence type="ECO:0000313" key="2">
    <source>
        <dbReference type="Proteomes" id="UP000677515"/>
    </source>
</evidence>
<gene>
    <name evidence="1" type="ORF">ERHA53_29290</name>
</gene>
<organism evidence="1 2">
    <name type="scientific">Erwinia rhapontici</name>
    <name type="common">Pectobacterium rhapontici</name>
    <dbReference type="NCBI Taxonomy" id="55212"/>
    <lineage>
        <taxon>Bacteria</taxon>
        <taxon>Pseudomonadati</taxon>
        <taxon>Pseudomonadota</taxon>
        <taxon>Gammaproteobacteria</taxon>
        <taxon>Enterobacterales</taxon>
        <taxon>Erwiniaceae</taxon>
        <taxon>Erwinia</taxon>
    </lineage>
</organism>
<reference evidence="1 2" key="1">
    <citation type="submission" date="2021-01" db="EMBL/GenBank/DDBJ databases">
        <title>Complete genome sequence of Erwinia rhapontici MAFF 311153.</title>
        <authorList>
            <person name="Morohoshi T."/>
            <person name="Someya N."/>
        </authorList>
    </citation>
    <scope>NUCLEOTIDE SEQUENCE [LARGE SCALE GENOMIC DNA]</scope>
    <source>
        <strain evidence="1 2">MAFF 311153</strain>
    </source>
</reference>
<dbReference type="Proteomes" id="UP000677515">
    <property type="component" value="Chromosome"/>
</dbReference>